<dbReference type="STRING" id="4955.A0A1G4MAM8"/>
<feature type="compositionally biased region" description="Acidic residues" evidence="3">
    <location>
        <begin position="429"/>
        <end position="479"/>
    </location>
</feature>
<dbReference type="AlphaFoldDB" id="A0A1G4MAM8"/>
<proteinExistence type="inferred from homology"/>
<feature type="compositionally biased region" description="Basic and acidic residues" evidence="3">
    <location>
        <begin position="480"/>
        <end position="498"/>
    </location>
</feature>
<evidence type="ECO:0000259" key="4">
    <source>
        <dbReference type="Pfam" id="PF02441"/>
    </source>
</evidence>
<feature type="region of interest" description="Disordered" evidence="3">
    <location>
        <begin position="1"/>
        <end position="103"/>
    </location>
</feature>
<gene>
    <name evidence="5" type="ORF">LAFE_0C13168G</name>
</gene>
<dbReference type="GO" id="GO:0071513">
    <property type="term" value="C:phosphopantothenoylcysteine decarboxylase complex"/>
    <property type="evidence" value="ECO:0007669"/>
    <property type="project" value="TreeGrafter"/>
</dbReference>
<evidence type="ECO:0000256" key="2">
    <source>
        <dbReference type="ARBA" id="ARBA00038350"/>
    </source>
</evidence>
<protein>
    <submittedName>
        <fullName evidence="5">LAFE_0C13168g1_1</fullName>
    </submittedName>
</protein>
<dbReference type="PANTHER" id="PTHR14359">
    <property type="entry name" value="HOMO-OLIGOMERIC FLAVIN CONTAINING CYS DECARBOXYLASE FAMILY"/>
    <property type="match status" value="1"/>
</dbReference>
<evidence type="ECO:0000313" key="5">
    <source>
        <dbReference type="EMBL" id="SCW00840.1"/>
    </source>
</evidence>
<dbReference type="GO" id="GO:0010181">
    <property type="term" value="F:FMN binding"/>
    <property type="evidence" value="ECO:0007669"/>
    <property type="project" value="TreeGrafter"/>
</dbReference>
<feature type="compositionally biased region" description="Polar residues" evidence="3">
    <location>
        <begin position="79"/>
        <end position="103"/>
    </location>
</feature>
<feature type="region of interest" description="Disordered" evidence="3">
    <location>
        <begin position="125"/>
        <end position="169"/>
    </location>
</feature>
<dbReference type="InterPro" id="IPR036551">
    <property type="entry name" value="Flavin_trans-like"/>
</dbReference>
<evidence type="ECO:0000256" key="3">
    <source>
        <dbReference type="SAM" id="MobiDB-lite"/>
    </source>
</evidence>
<evidence type="ECO:0000256" key="1">
    <source>
        <dbReference type="ARBA" id="ARBA00022993"/>
    </source>
</evidence>
<feature type="compositionally biased region" description="Polar residues" evidence="3">
    <location>
        <begin position="130"/>
        <end position="142"/>
    </location>
</feature>
<keyword evidence="6" id="KW-1185">Reference proteome</keyword>
<reference evidence="5 6" key="1">
    <citation type="submission" date="2016-03" db="EMBL/GenBank/DDBJ databases">
        <authorList>
            <person name="Devillers H."/>
        </authorList>
    </citation>
    <scope>NUCLEOTIDE SEQUENCE [LARGE SCALE GENOMIC DNA]</scope>
    <source>
        <strain evidence="5">CBS 6772</strain>
    </source>
</reference>
<dbReference type="InterPro" id="IPR003382">
    <property type="entry name" value="Flavoprotein"/>
</dbReference>
<dbReference type="OrthoDB" id="1532798at2759"/>
<comment type="similarity">
    <text evidence="2">Belongs to the HFCD (homooligomeric flavin containing Cys decarboxylase) superfamily.</text>
</comment>
<dbReference type="Gene3D" id="3.40.50.1950">
    <property type="entry name" value="Flavin prenyltransferase-like"/>
    <property type="match status" value="1"/>
</dbReference>
<dbReference type="SUPFAM" id="SSF52507">
    <property type="entry name" value="Homo-oligomeric flavin-containing Cys decarboxylases, HFCD"/>
    <property type="match status" value="1"/>
</dbReference>
<dbReference type="OMA" id="QDDEKIH"/>
<dbReference type="Proteomes" id="UP000190831">
    <property type="component" value="Chromosome C"/>
</dbReference>
<feature type="domain" description="Flavoprotein" evidence="4">
    <location>
        <begin position="227"/>
        <end position="408"/>
    </location>
</feature>
<dbReference type="InterPro" id="IPR016024">
    <property type="entry name" value="ARM-type_fold"/>
</dbReference>
<name>A0A1G4MAM8_LACFM</name>
<keyword evidence="1" id="KW-0173">Coenzyme A biosynthesis</keyword>
<feature type="compositionally biased region" description="Low complexity" evidence="3">
    <location>
        <begin position="157"/>
        <end position="169"/>
    </location>
</feature>
<dbReference type="GO" id="GO:0015937">
    <property type="term" value="P:coenzyme A biosynthetic process"/>
    <property type="evidence" value="ECO:0007669"/>
    <property type="project" value="UniProtKB-KW"/>
</dbReference>
<feature type="compositionally biased region" description="Polar residues" evidence="3">
    <location>
        <begin position="42"/>
        <end position="51"/>
    </location>
</feature>
<sequence>MPENSRETVSTTPVSILANKGAPTGAHEPRPDTLAAAVRPQPVSTQNSQESVPRYRPLEERRYANPQKLQVVTARKSSENSPQKSMSSSGSIASTPMSALKTPQTALHTAVSFTLDNLPEKISHRGSISARPSSVALSNQSQPAPAPAPARHDENSFSDSSNPSSRQNSIHMPGDFIFFESKNQHHPPTPAAAKKYHHTNKAVIDALIGPQVPFTEFFQKQDDEKIHILIGATGSVATIKVPLIIDKLFKYYGPEKVSIQLVVTSKAEHFLRGLKISTDVKIWRDQDEWFGFKRMGDPVLHTELRRWADVCLIAPLSANTLAKLANGICDNLLTSLLRSWTPSTPVLVAPAMNTFMYTHPVTKKHLTMLEEDAPYVTVLKPVEKVLVCGDIGMGGMREWNDIVDVLIKKIVDIRRSRADLKAMDLGEKDGDDFDDDDDDDDDEEEEEDDDDNENDDDTDSNDSGVDEDYDDDDDDDPAEREEKENKIIRENEAKLRHS</sequence>
<organism evidence="5 6">
    <name type="scientific">Lachancea fermentati</name>
    <name type="common">Zygosaccharomyces fermentati</name>
    <dbReference type="NCBI Taxonomy" id="4955"/>
    <lineage>
        <taxon>Eukaryota</taxon>
        <taxon>Fungi</taxon>
        <taxon>Dikarya</taxon>
        <taxon>Ascomycota</taxon>
        <taxon>Saccharomycotina</taxon>
        <taxon>Saccharomycetes</taxon>
        <taxon>Saccharomycetales</taxon>
        <taxon>Saccharomycetaceae</taxon>
        <taxon>Lachancea</taxon>
    </lineage>
</organism>
<dbReference type="GO" id="GO:0004633">
    <property type="term" value="F:phosphopantothenoylcysteine decarboxylase activity"/>
    <property type="evidence" value="ECO:0007669"/>
    <property type="project" value="TreeGrafter"/>
</dbReference>
<dbReference type="PANTHER" id="PTHR14359:SF6">
    <property type="entry name" value="PHOSPHOPANTOTHENOYLCYSTEINE DECARBOXYLASE"/>
    <property type="match status" value="1"/>
</dbReference>
<feature type="region of interest" description="Disordered" evidence="3">
    <location>
        <begin position="425"/>
        <end position="498"/>
    </location>
</feature>
<evidence type="ECO:0000313" key="6">
    <source>
        <dbReference type="Proteomes" id="UP000190831"/>
    </source>
</evidence>
<dbReference type="SUPFAM" id="SSF48371">
    <property type="entry name" value="ARM repeat"/>
    <property type="match status" value="1"/>
</dbReference>
<dbReference type="EMBL" id="LT598485">
    <property type="protein sequence ID" value="SCW00840.1"/>
    <property type="molecule type" value="Genomic_DNA"/>
</dbReference>
<dbReference type="Pfam" id="PF02441">
    <property type="entry name" value="Flavoprotein"/>
    <property type="match status" value="1"/>
</dbReference>
<accession>A0A1G4MAM8</accession>